<dbReference type="Pfam" id="PF10102">
    <property type="entry name" value="DUF2341"/>
    <property type="match status" value="1"/>
</dbReference>
<dbReference type="EMBL" id="MGIP01000005">
    <property type="protein sequence ID" value="OGM91865.1"/>
    <property type="molecule type" value="Genomic_DNA"/>
</dbReference>
<dbReference type="SUPFAM" id="SSF49899">
    <property type="entry name" value="Concanavalin A-like lectins/glucanases"/>
    <property type="match status" value="1"/>
</dbReference>
<proteinExistence type="predicted"/>
<organism evidence="2 3">
    <name type="scientific">Candidatus Wolfebacteria bacterium RIFCSPHIGHO2_01_FULL_48_22</name>
    <dbReference type="NCBI Taxonomy" id="1802555"/>
    <lineage>
        <taxon>Bacteria</taxon>
        <taxon>Candidatus Wolfeibacteriota</taxon>
    </lineage>
</organism>
<name>A0A1F8DVR4_9BACT</name>
<comment type="caution">
    <text evidence="2">The sequence shown here is derived from an EMBL/GenBank/DDBJ whole genome shotgun (WGS) entry which is preliminary data.</text>
</comment>
<reference evidence="2 3" key="1">
    <citation type="journal article" date="2016" name="Nat. Commun.">
        <title>Thousands of microbial genomes shed light on interconnected biogeochemical processes in an aquifer system.</title>
        <authorList>
            <person name="Anantharaman K."/>
            <person name="Brown C.T."/>
            <person name="Hug L.A."/>
            <person name="Sharon I."/>
            <person name="Castelle C.J."/>
            <person name="Probst A.J."/>
            <person name="Thomas B.C."/>
            <person name="Singh A."/>
            <person name="Wilkins M.J."/>
            <person name="Karaoz U."/>
            <person name="Brodie E.L."/>
            <person name="Williams K.H."/>
            <person name="Hubbard S.S."/>
            <person name="Banfield J.F."/>
        </authorList>
    </citation>
    <scope>NUCLEOTIDE SEQUENCE [LARGE SCALE GENOMIC DNA]</scope>
</reference>
<dbReference type="Proteomes" id="UP000177029">
    <property type="component" value="Unassembled WGS sequence"/>
</dbReference>
<evidence type="ECO:0000313" key="2">
    <source>
        <dbReference type="EMBL" id="OGM91865.1"/>
    </source>
</evidence>
<feature type="domain" description="DUF2341" evidence="1">
    <location>
        <begin position="81"/>
        <end position="139"/>
    </location>
</feature>
<evidence type="ECO:0000259" key="1">
    <source>
        <dbReference type="Pfam" id="PF10102"/>
    </source>
</evidence>
<dbReference type="InterPro" id="IPR013320">
    <property type="entry name" value="ConA-like_dom_sf"/>
</dbReference>
<accession>A0A1F8DVR4</accession>
<sequence>MKKHLPFILSILGVIAIAVVALVLSKPSAVRAVDWYNASWQYRVKITVQNTEVDADLTNFPVYVDLSDLPAGFHSHVNQTDARDIRVTKTDGTTELPREVVFYTAASDTGELHFKADSVADASDTDFYIYYGNAGASDYAISDTYGANNVWTNGYEAVYHLHESSGGTDAIKDSTANANHSTDANTPTFGATAPVGKGITFNGSNEDLTLKNYPGYSTEMHYSFWAKPTSASTQYNIIATKSQLLRLNHASTNRTYLWANTSGAADYINYTWDTNWHYVSAGYKNTVGWLFLIDTTTKTVSSAGSYLNTTNSNKTIAQYGWGSYFGGTLDEIRISNTMRNLTWSSTEYNNQNAPNTFYAAGAEEGAPSEEEAVIPPPAIIFFEEL</sequence>
<dbReference type="AlphaFoldDB" id="A0A1F8DVR4"/>
<evidence type="ECO:0000313" key="3">
    <source>
        <dbReference type="Proteomes" id="UP000177029"/>
    </source>
</evidence>
<protein>
    <recommendedName>
        <fullName evidence="1">DUF2341 domain-containing protein</fullName>
    </recommendedName>
</protein>
<gene>
    <name evidence="2" type="ORF">A2755_00680</name>
</gene>
<dbReference type="STRING" id="1802555.A2755_00680"/>
<dbReference type="InterPro" id="IPR018765">
    <property type="entry name" value="DUF2341"/>
</dbReference>